<proteinExistence type="predicted"/>
<comment type="caution">
    <text evidence="2">The sequence shown here is derived from an EMBL/GenBank/DDBJ whole genome shotgun (WGS) entry which is preliminary data.</text>
</comment>
<keyword evidence="1" id="KW-1133">Transmembrane helix</keyword>
<sequence length="152" mass="17069">MLTVDQHCVKSQQVAKRYFRCENQRLRSLSLRAPNGHGIQPTFPYKKACTSSNEYKKMKPVSRLMREASNILVIRSLIGSTSFSSFYSSAVYDVFSAVIGMSHVSVIVIIIVDVIASFCLVAPNSINLSHFTCQTKRYASEAFIGKVQPDFY</sequence>
<dbReference type="EMBL" id="CALNXI010005895">
    <property type="protein sequence ID" value="CAH3198774.1"/>
    <property type="molecule type" value="Genomic_DNA"/>
</dbReference>
<name>A0ABN8T3A1_9CNID</name>
<protein>
    <submittedName>
        <fullName evidence="2">Uncharacterized protein</fullName>
    </submittedName>
</protein>
<organism evidence="2 3">
    <name type="scientific">Porites evermanni</name>
    <dbReference type="NCBI Taxonomy" id="104178"/>
    <lineage>
        <taxon>Eukaryota</taxon>
        <taxon>Metazoa</taxon>
        <taxon>Cnidaria</taxon>
        <taxon>Anthozoa</taxon>
        <taxon>Hexacorallia</taxon>
        <taxon>Scleractinia</taxon>
        <taxon>Fungiina</taxon>
        <taxon>Poritidae</taxon>
        <taxon>Porites</taxon>
    </lineage>
</organism>
<keyword evidence="1" id="KW-0812">Transmembrane</keyword>
<keyword evidence="1" id="KW-0472">Membrane</keyword>
<dbReference type="Proteomes" id="UP001159427">
    <property type="component" value="Unassembled WGS sequence"/>
</dbReference>
<accession>A0ABN8T3A1</accession>
<evidence type="ECO:0000313" key="3">
    <source>
        <dbReference type="Proteomes" id="UP001159427"/>
    </source>
</evidence>
<evidence type="ECO:0000313" key="2">
    <source>
        <dbReference type="EMBL" id="CAH3198774.1"/>
    </source>
</evidence>
<reference evidence="2 3" key="1">
    <citation type="submission" date="2022-05" db="EMBL/GenBank/DDBJ databases">
        <authorList>
            <consortium name="Genoscope - CEA"/>
            <person name="William W."/>
        </authorList>
    </citation>
    <scope>NUCLEOTIDE SEQUENCE [LARGE SCALE GENOMIC DNA]</scope>
</reference>
<keyword evidence="3" id="KW-1185">Reference proteome</keyword>
<evidence type="ECO:0000256" key="1">
    <source>
        <dbReference type="SAM" id="Phobius"/>
    </source>
</evidence>
<feature type="transmembrane region" description="Helical" evidence="1">
    <location>
        <begin position="68"/>
        <end position="88"/>
    </location>
</feature>
<feature type="transmembrane region" description="Helical" evidence="1">
    <location>
        <begin position="94"/>
        <end position="121"/>
    </location>
</feature>
<gene>
    <name evidence="2" type="ORF">PEVE_00036643</name>
</gene>